<feature type="repeat" description="ANK" evidence="1">
    <location>
        <begin position="930"/>
        <end position="966"/>
    </location>
</feature>
<evidence type="ECO:0000256" key="2">
    <source>
        <dbReference type="PROSITE-ProRule" id="PRU00042"/>
    </source>
</evidence>
<keyword evidence="2" id="KW-0862">Zinc</keyword>
<feature type="region of interest" description="Disordered" evidence="3">
    <location>
        <begin position="329"/>
        <end position="443"/>
    </location>
</feature>
<dbReference type="SMART" id="SM00248">
    <property type="entry name" value="ANK"/>
    <property type="match status" value="8"/>
</dbReference>
<feature type="compositionally biased region" description="Polar residues" evidence="3">
    <location>
        <begin position="338"/>
        <end position="357"/>
    </location>
</feature>
<keyword evidence="6" id="KW-1185">Reference proteome</keyword>
<dbReference type="PROSITE" id="PS50297">
    <property type="entry name" value="ANK_REP_REGION"/>
    <property type="match status" value="1"/>
</dbReference>
<dbReference type="GO" id="GO:0008270">
    <property type="term" value="F:zinc ion binding"/>
    <property type="evidence" value="ECO:0007669"/>
    <property type="project" value="UniProtKB-KW"/>
</dbReference>
<evidence type="ECO:0000256" key="3">
    <source>
        <dbReference type="SAM" id="MobiDB-lite"/>
    </source>
</evidence>
<dbReference type="Proteomes" id="UP001274830">
    <property type="component" value="Unassembled WGS sequence"/>
</dbReference>
<dbReference type="PROSITE" id="PS00028">
    <property type="entry name" value="ZINC_FINGER_C2H2_1"/>
    <property type="match status" value="2"/>
</dbReference>
<dbReference type="Gene3D" id="1.25.40.20">
    <property type="entry name" value="Ankyrin repeat-containing domain"/>
    <property type="match status" value="1"/>
</dbReference>
<dbReference type="PANTHER" id="PTHR46224">
    <property type="entry name" value="ANKYRIN REPEAT FAMILY PROTEIN"/>
    <property type="match status" value="1"/>
</dbReference>
<dbReference type="AlphaFoldDB" id="A0AAE0WRA0"/>
<dbReference type="PROSITE" id="PS50157">
    <property type="entry name" value="ZINC_FINGER_C2H2_2"/>
    <property type="match status" value="2"/>
</dbReference>
<sequence>MILPGAVFYEPGALKHASTAVMYCTDRVVAKGKFVEAAYQQAFSQAVSRHWNVQNGAVFLPDERPIVALYGTPTNLTINGHRGTIPSPGSQLLHPFAARLRSDRVFVRAQASAVPHTYVFTPPYREKVPYIDASISTTRLLSLLDLNQTIIVMDLQSFTFLPMASDDTSSSLIPIAEESQLNSQVWTVSEYLQPPAKRRRVESFPCHDCDTHFTTSRARARHNKTEQHLRNIGERPAAKYACSHPSCHKAFSRQHDRQRHEAEAHEGRRRSVVKPVVSGYGEYTQQRQAPSCGTSLWEYTFEEESVTVEHDVSPCNSWDRLGRYVEVMPGPANRTRTETATPRQMTGDAQVSGYNDSTFDDCTPSSTQATTKETSTNTDRQSQSWFDDDSESESAAMVPVSKRVGPSPYPSRRPSLPLKRSRTPDSVADDSEGTGHEPRRPSIMTFDYREDKVGEDGEITEPDADDLAQEFAAKLDLANKPKMTVLQKDGIIKTIPVRSPLMCVFCNQPFPQDERALMPHLRQHLALFRGEQANQCTECQIWFVHKKDFELHKINASTIGHCGYHFEHKTTCSGHHPPERNVSSDLSDRDKFMMREQLRHWEQSQLHLYMQEITRLTSKRSSTVGTCYSGDFLRRPRDSLSSFAISVNTYGSAPCDRPTGGSMDVGGLRSRLGLMSKGSRQVRRAAAKFLRTGGNANKALYNAATSGDCRQIEHLIEDGADPNAILGNQSILSAAARWADANTIKLLLELGASLSLSERKCISPLASAANSGKISICQLLLAEGADVTESSSKYGCALGAAAASGNITAAQLLLSHGADVQQTGGEFYCPLSTACAQGSVSMVKFLLDECNANVNQMGGSEGSPLGFAAWQGPPKVVRVLLERGAKVDAPSPKHGSPLCAAIAKIARGLGSIDTVRLLLENGADVDQKNGPFNPLRVAASNAEVSGMTPVVKLLIEHGVDVHSLGSRGSALQLAKQRRQKWMEKKPFMSLDTTDEIDDIIGHCFEVTRLLTEAAKIEEERRTSNLSWPSSESTAVSRLS</sequence>
<evidence type="ECO:0000313" key="5">
    <source>
        <dbReference type="EMBL" id="KAK3676574.1"/>
    </source>
</evidence>
<dbReference type="PROSITE" id="PS50088">
    <property type="entry name" value="ANK_REPEAT"/>
    <property type="match status" value="3"/>
</dbReference>
<feature type="compositionally biased region" description="Basic and acidic residues" evidence="3">
    <location>
        <begin position="253"/>
        <end position="266"/>
    </location>
</feature>
<dbReference type="InterPro" id="IPR051616">
    <property type="entry name" value="Cul2-RING_E3_ligase_SR"/>
</dbReference>
<feature type="compositionally biased region" description="Polar residues" evidence="3">
    <location>
        <begin position="363"/>
        <end position="385"/>
    </location>
</feature>
<dbReference type="SMART" id="SM00355">
    <property type="entry name" value="ZnF_C2H2"/>
    <property type="match status" value="4"/>
</dbReference>
<dbReference type="Gene3D" id="3.30.160.60">
    <property type="entry name" value="Classic Zinc Finger"/>
    <property type="match status" value="1"/>
</dbReference>
<organism evidence="5 6">
    <name type="scientific">Recurvomyces mirabilis</name>
    <dbReference type="NCBI Taxonomy" id="574656"/>
    <lineage>
        <taxon>Eukaryota</taxon>
        <taxon>Fungi</taxon>
        <taxon>Dikarya</taxon>
        <taxon>Ascomycota</taxon>
        <taxon>Pezizomycotina</taxon>
        <taxon>Dothideomycetes</taxon>
        <taxon>Dothideomycetidae</taxon>
        <taxon>Mycosphaerellales</taxon>
        <taxon>Teratosphaeriaceae</taxon>
        <taxon>Recurvomyces</taxon>
    </lineage>
</organism>
<keyword evidence="2" id="KW-0863">Zinc-finger</keyword>
<dbReference type="SUPFAM" id="SSF48403">
    <property type="entry name" value="Ankyrin repeat"/>
    <property type="match status" value="1"/>
</dbReference>
<evidence type="ECO:0000256" key="1">
    <source>
        <dbReference type="PROSITE-ProRule" id="PRU00023"/>
    </source>
</evidence>
<name>A0AAE0WRA0_9PEZI</name>
<dbReference type="EMBL" id="JAUTXT010000009">
    <property type="protein sequence ID" value="KAK3676574.1"/>
    <property type="molecule type" value="Genomic_DNA"/>
</dbReference>
<feature type="domain" description="C2H2-type" evidence="4">
    <location>
        <begin position="204"/>
        <end position="236"/>
    </location>
</feature>
<reference evidence="5" key="1">
    <citation type="submission" date="2023-07" db="EMBL/GenBank/DDBJ databases">
        <title>Black Yeasts Isolated from many extreme environments.</title>
        <authorList>
            <person name="Coleine C."/>
            <person name="Stajich J.E."/>
            <person name="Selbmann L."/>
        </authorList>
    </citation>
    <scope>NUCLEOTIDE SEQUENCE</scope>
    <source>
        <strain evidence="5">CCFEE 5485</strain>
    </source>
</reference>
<feature type="repeat" description="ANK" evidence="1">
    <location>
        <begin position="760"/>
        <end position="792"/>
    </location>
</feature>
<gene>
    <name evidence="5" type="ORF">LTR78_003348</name>
</gene>
<feature type="region of interest" description="Disordered" evidence="3">
    <location>
        <begin position="1020"/>
        <end position="1039"/>
    </location>
</feature>
<proteinExistence type="predicted"/>
<evidence type="ECO:0000259" key="4">
    <source>
        <dbReference type="PROSITE" id="PS50157"/>
    </source>
</evidence>
<feature type="repeat" description="ANK" evidence="1">
    <location>
        <begin position="860"/>
        <end position="892"/>
    </location>
</feature>
<evidence type="ECO:0000313" key="6">
    <source>
        <dbReference type="Proteomes" id="UP001274830"/>
    </source>
</evidence>
<dbReference type="Pfam" id="PF00023">
    <property type="entry name" value="Ank"/>
    <property type="match status" value="1"/>
</dbReference>
<dbReference type="Pfam" id="PF12796">
    <property type="entry name" value="Ank_2"/>
    <property type="match status" value="2"/>
</dbReference>
<keyword evidence="1" id="KW-0040">ANK repeat</keyword>
<accession>A0AAE0WRA0</accession>
<protein>
    <recommendedName>
        <fullName evidence="4">C2H2-type domain-containing protein</fullName>
    </recommendedName>
</protein>
<dbReference type="InterPro" id="IPR013087">
    <property type="entry name" value="Znf_C2H2_type"/>
</dbReference>
<feature type="compositionally biased region" description="Polar residues" evidence="3">
    <location>
        <begin position="1023"/>
        <end position="1039"/>
    </location>
</feature>
<feature type="region of interest" description="Disordered" evidence="3">
    <location>
        <begin position="251"/>
        <end position="271"/>
    </location>
</feature>
<dbReference type="PANTHER" id="PTHR46224:SF64">
    <property type="entry name" value="IQ MOTIF AND ANKYRIN REPEAT DOMAIN-CONTAINING PROTEIN 1"/>
    <property type="match status" value="1"/>
</dbReference>
<feature type="domain" description="C2H2-type" evidence="4">
    <location>
        <begin position="240"/>
        <end position="270"/>
    </location>
</feature>
<keyword evidence="2" id="KW-0479">Metal-binding</keyword>
<comment type="caution">
    <text evidence="5">The sequence shown here is derived from an EMBL/GenBank/DDBJ whole genome shotgun (WGS) entry which is preliminary data.</text>
</comment>
<dbReference type="InterPro" id="IPR002110">
    <property type="entry name" value="Ankyrin_rpt"/>
</dbReference>
<dbReference type="InterPro" id="IPR036770">
    <property type="entry name" value="Ankyrin_rpt-contain_sf"/>
</dbReference>